<feature type="compositionally biased region" description="Polar residues" evidence="8">
    <location>
        <begin position="19"/>
        <end position="29"/>
    </location>
</feature>
<dbReference type="SMART" id="SM00360">
    <property type="entry name" value="RRM"/>
    <property type="match status" value="2"/>
</dbReference>
<dbReference type="Proteomes" id="UP000242146">
    <property type="component" value="Unassembled WGS sequence"/>
</dbReference>
<feature type="domain" description="RRM" evidence="9">
    <location>
        <begin position="201"/>
        <end position="280"/>
    </location>
</feature>
<feature type="region of interest" description="Disordered" evidence="8">
    <location>
        <begin position="278"/>
        <end position="358"/>
    </location>
</feature>
<evidence type="ECO:0000256" key="1">
    <source>
        <dbReference type="ARBA" id="ARBA00002475"/>
    </source>
</evidence>
<proteinExistence type="inferred from homology"/>
<accession>A0A1X2G2I3</accession>
<dbReference type="EMBL" id="MCGT01000060">
    <property type="protein sequence ID" value="ORX42919.1"/>
    <property type="molecule type" value="Genomic_DNA"/>
</dbReference>
<feature type="compositionally biased region" description="Basic residues" evidence="8">
    <location>
        <begin position="346"/>
        <end position="358"/>
    </location>
</feature>
<dbReference type="AlphaFoldDB" id="A0A1X2G2I3"/>
<dbReference type="PANTHER" id="PTHR23236">
    <property type="entry name" value="EUKARYOTIC TRANSLATION INITIATION FACTOR 4B/4H"/>
    <property type="match status" value="1"/>
</dbReference>
<dbReference type="STRING" id="101127.A0A1X2G2I3"/>
<keyword evidence="11" id="KW-1185">Reference proteome</keyword>
<feature type="domain" description="RRM" evidence="9">
    <location>
        <begin position="95"/>
        <end position="193"/>
    </location>
</feature>
<comment type="subcellular location">
    <subcellularLocation>
        <location evidence="2">Nucleus</location>
        <location evidence="2">Nucleolus</location>
    </subcellularLocation>
</comment>
<evidence type="ECO:0000256" key="5">
    <source>
        <dbReference type="ARBA" id="ARBA00022884"/>
    </source>
</evidence>
<comment type="function">
    <text evidence="1">Involved in pre-25S rRNA processing.</text>
</comment>
<evidence type="ECO:0000256" key="2">
    <source>
        <dbReference type="ARBA" id="ARBA00004604"/>
    </source>
</evidence>
<protein>
    <recommendedName>
        <fullName evidence="4">Nucleolar protein 12</fullName>
    </recommendedName>
</protein>
<sequence length="358" mass="39815">MASVLGEKVKVVKELDQLFQTSAGPSDTLSKPIPIPEPKASTTPVTSTSEEPATKKRKAADEEKEGQKQQSLRKRNRPSVLTGDKATEQKEKDARTVFVGNLPVSAATKQGTKDVKKHFSQHGTVESIRFRSFALANQMDRKGAFISKQFNTGRQELNGYVVFKTKEEAAACAKALDGQIYNEHHLRVDLANAPTEGDTKRSVFVGGLPFDVKDEELWTFFSNGCQVERVRVVRDRDSNLGKGIGYVQFKDRDSVVIALAMEDKTFREPSHKIRIQRCTNQPKGVKKQQQQNHASKKSGSKHDPKKKGKPSDTKPTRGSKRRTLAAPKVLEGTRATKDAKPFKTGKVIKKAKKNFTKK</sequence>
<gene>
    <name evidence="10" type="ORF">DM01DRAFT_1340904</name>
</gene>
<comment type="similarity">
    <text evidence="3">Belongs to the RRM RBM34 family.</text>
</comment>
<dbReference type="Gene3D" id="3.30.70.330">
    <property type="match status" value="2"/>
</dbReference>
<evidence type="ECO:0000256" key="7">
    <source>
        <dbReference type="PROSITE-ProRule" id="PRU00176"/>
    </source>
</evidence>
<dbReference type="InterPro" id="IPR035979">
    <property type="entry name" value="RBD_domain_sf"/>
</dbReference>
<feature type="region of interest" description="Disordered" evidence="8">
    <location>
        <begin position="19"/>
        <end position="93"/>
    </location>
</feature>
<name>A0A1X2G2I3_9FUNG</name>
<organism evidence="10 11">
    <name type="scientific">Hesseltinella vesiculosa</name>
    <dbReference type="NCBI Taxonomy" id="101127"/>
    <lineage>
        <taxon>Eukaryota</taxon>
        <taxon>Fungi</taxon>
        <taxon>Fungi incertae sedis</taxon>
        <taxon>Mucoromycota</taxon>
        <taxon>Mucoromycotina</taxon>
        <taxon>Mucoromycetes</taxon>
        <taxon>Mucorales</taxon>
        <taxon>Cunninghamellaceae</taxon>
        <taxon>Hesseltinella</taxon>
    </lineage>
</organism>
<evidence type="ECO:0000313" key="10">
    <source>
        <dbReference type="EMBL" id="ORX42919.1"/>
    </source>
</evidence>
<feature type="compositionally biased region" description="Low complexity" evidence="8">
    <location>
        <begin position="40"/>
        <end position="51"/>
    </location>
</feature>
<feature type="compositionally biased region" description="Basic residues" evidence="8">
    <location>
        <begin position="294"/>
        <end position="308"/>
    </location>
</feature>
<comment type="caution">
    <text evidence="10">The sequence shown here is derived from an EMBL/GenBank/DDBJ whole genome shotgun (WGS) entry which is preliminary data.</text>
</comment>
<keyword evidence="6" id="KW-0539">Nucleus</keyword>
<dbReference type="OrthoDB" id="442677at2759"/>
<feature type="compositionally biased region" description="Polar residues" evidence="8">
    <location>
        <begin position="278"/>
        <end position="293"/>
    </location>
</feature>
<evidence type="ECO:0000256" key="6">
    <source>
        <dbReference type="ARBA" id="ARBA00023242"/>
    </source>
</evidence>
<dbReference type="PANTHER" id="PTHR23236:SF25">
    <property type="entry name" value="RNA-BINDING PROTEIN 34"/>
    <property type="match status" value="1"/>
</dbReference>
<dbReference type="SUPFAM" id="SSF54928">
    <property type="entry name" value="RNA-binding domain, RBD"/>
    <property type="match status" value="2"/>
</dbReference>
<reference evidence="10 11" key="1">
    <citation type="submission" date="2016-07" db="EMBL/GenBank/DDBJ databases">
        <title>Pervasive Adenine N6-methylation of Active Genes in Fungi.</title>
        <authorList>
            <consortium name="DOE Joint Genome Institute"/>
            <person name="Mondo S.J."/>
            <person name="Dannebaum R.O."/>
            <person name="Kuo R.C."/>
            <person name="Labutti K."/>
            <person name="Haridas S."/>
            <person name="Kuo A."/>
            <person name="Salamov A."/>
            <person name="Ahrendt S.R."/>
            <person name="Lipzen A."/>
            <person name="Sullivan W."/>
            <person name="Andreopoulos W.B."/>
            <person name="Clum A."/>
            <person name="Lindquist E."/>
            <person name="Daum C."/>
            <person name="Ramamoorthy G.K."/>
            <person name="Gryganskyi A."/>
            <person name="Culley D."/>
            <person name="Magnuson J.K."/>
            <person name="James T.Y."/>
            <person name="O'Malley M.A."/>
            <person name="Stajich J.E."/>
            <person name="Spatafora J.W."/>
            <person name="Visel A."/>
            <person name="Grigoriev I.V."/>
        </authorList>
    </citation>
    <scope>NUCLEOTIDE SEQUENCE [LARGE SCALE GENOMIC DNA]</scope>
    <source>
        <strain evidence="10 11">NRRL 3301</strain>
    </source>
</reference>
<dbReference type="InterPro" id="IPR000504">
    <property type="entry name" value="RRM_dom"/>
</dbReference>
<evidence type="ECO:0000313" key="11">
    <source>
        <dbReference type="Proteomes" id="UP000242146"/>
    </source>
</evidence>
<dbReference type="GO" id="GO:0003723">
    <property type="term" value="F:RNA binding"/>
    <property type="evidence" value="ECO:0007669"/>
    <property type="project" value="UniProtKB-UniRule"/>
</dbReference>
<dbReference type="GO" id="GO:0005730">
    <property type="term" value="C:nucleolus"/>
    <property type="evidence" value="ECO:0007669"/>
    <property type="project" value="UniProtKB-SubCell"/>
</dbReference>
<dbReference type="Pfam" id="PF00076">
    <property type="entry name" value="RRM_1"/>
    <property type="match status" value="2"/>
</dbReference>
<evidence type="ECO:0000256" key="3">
    <source>
        <dbReference type="ARBA" id="ARBA00007077"/>
    </source>
</evidence>
<dbReference type="InterPro" id="IPR012677">
    <property type="entry name" value="Nucleotide-bd_a/b_plait_sf"/>
</dbReference>
<dbReference type="PROSITE" id="PS50102">
    <property type="entry name" value="RRM"/>
    <property type="match status" value="2"/>
</dbReference>
<evidence type="ECO:0000256" key="8">
    <source>
        <dbReference type="SAM" id="MobiDB-lite"/>
    </source>
</evidence>
<evidence type="ECO:0000259" key="9">
    <source>
        <dbReference type="PROSITE" id="PS50102"/>
    </source>
</evidence>
<keyword evidence="5 7" id="KW-0694">RNA-binding</keyword>
<evidence type="ECO:0000256" key="4">
    <source>
        <dbReference type="ARBA" id="ARBA00015520"/>
    </source>
</evidence>